<keyword evidence="7" id="KW-1185">Reference proteome</keyword>
<protein>
    <submittedName>
        <fullName evidence="8">Adipocyte plasma membrane-associated protein-like</fullName>
    </submittedName>
</protein>
<keyword evidence="5" id="KW-1133">Transmembrane helix</keyword>
<dbReference type="SUPFAM" id="SSF63829">
    <property type="entry name" value="Calcium-dependent phosphotriesterase"/>
    <property type="match status" value="1"/>
</dbReference>
<dbReference type="Gene3D" id="2.120.10.30">
    <property type="entry name" value="TolB, C-terminal domain"/>
    <property type="match status" value="1"/>
</dbReference>
<dbReference type="Pfam" id="PF20067">
    <property type="entry name" value="SSL_N"/>
    <property type="match status" value="1"/>
</dbReference>
<evidence type="ECO:0000256" key="1">
    <source>
        <dbReference type="ARBA" id="ARBA00009191"/>
    </source>
</evidence>
<dbReference type="RefSeq" id="XP_018015688.1">
    <property type="nucleotide sequence ID" value="XM_018160199.2"/>
</dbReference>
<dbReference type="OMA" id="TFITQMG"/>
<evidence type="ECO:0000256" key="4">
    <source>
        <dbReference type="SAM" id="MobiDB-lite"/>
    </source>
</evidence>
<proteinExistence type="inferred from homology"/>
<gene>
    <name evidence="8" type="primary">LOC108672514</name>
</gene>
<dbReference type="KEGG" id="hazt:108672514"/>
<dbReference type="InterPro" id="IPR018119">
    <property type="entry name" value="Strictosidine_synth_cons-reg"/>
</dbReference>
<dbReference type="GeneID" id="108672514"/>
<dbReference type="PANTHER" id="PTHR10426:SF88">
    <property type="entry name" value="ADIPOCYTE PLASMA MEMBRANE-ASSOCIATED PROTEIN HEMOMUCIN-RELATED"/>
    <property type="match status" value="1"/>
</dbReference>
<evidence type="ECO:0000259" key="6">
    <source>
        <dbReference type="Pfam" id="PF03088"/>
    </source>
</evidence>
<name>A0A8B7NPS9_HYAAZ</name>
<evidence type="ECO:0000256" key="3">
    <source>
        <dbReference type="ARBA" id="ARBA00023180"/>
    </source>
</evidence>
<keyword evidence="3" id="KW-0325">Glycoprotein</keyword>
<feature type="transmembrane region" description="Helical" evidence="5">
    <location>
        <begin position="7"/>
        <end position="28"/>
    </location>
</feature>
<dbReference type="GO" id="GO:0012505">
    <property type="term" value="C:endomembrane system"/>
    <property type="evidence" value="ECO:0007669"/>
    <property type="project" value="TreeGrafter"/>
</dbReference>
<evidence type="ECO:0000313" key="8">
    <source>
        <dbReference type="RefSeq" id="XP_018015688.1"/>
    </source>
</evidence>
<accession>A0A8B7NPS9</accession>
<dbReference type="OrthoDB" id="5307922at2759"/>
<keyword evidence="5" id="KW-0812">Transmembrane</keyword>
<dbReference type="Pfam" id="PF03088">
    <property type="entry name" value="Str_synth"/>
    <property type="match status" value="1"/>
</dbReference>
<keyword evidence="2" id="KW-0597">Phosphoprotein</keyword>
<organism evidence="7 8">
    <name type="scientific">Hyalella azteca</name>
    <name type="common">Amphipod</name>
    <dbReference type="NCBI Taxonomy" id="294128"/>
    <lineage>
        <taxon>Eukaryota</taxon>
        <taxon>Metazoa</taxon>
        <taxon>Ecdysozoa</taxon>
        <taxon>Arthropoda</taxon>
        <taxon>Crustacea</taxon>
        <taxon>Multicrustacea</taxon>
        <taxon>Malacostraca</taxon>
        <taxon>Eumalacostraca</taxon>
        <taxon>Peracarida</taxon>
        <taxon>Amphipoda</taxon>
        <taxon>Senticaudata</taxon>
        <taxon>Talitrida</taxon>
        <taxon>Talitroidea</taxon>
        <taxon>Hyalellidae</taxon>
        <taxon>Hyalella</taxon>
    </lineage>
</organism>
<feature type="domain" description="Strictosidine synthase conserved region" evidence="6">
    <location>
        <begin position="177"/>
        <end position="258"/>
    </location>
</feature>
<evidence type="ECO:0000256" key="2">
    <source>
        <dbReference type="ARBA" id="ARBA00022553"/>
    </source>
</evidence>
<keyword evidence="5" id="KW-0472">Membrane</keyword>
<dbReference type="InterPro" id="IPR011042">
    <property type="entry name" value="6-blade_b-propeller_TolB-like"/>
</dbReference>
<dbReference type="PANTHER" id="PTHR10426">
    <property type="entry name" value="STRICTOSIDINE SYNTHASE-RELATED"/>
    <property type="match status" value="1"/>
</dbReference>
<feature type="region of interest" description="Disordered" evidence="4">
    <location>
        <begin position="414"/>
        <end position="529"/>
    </location>
</feature>
<dbReference type="AlphaFoldDB" id="A0A8B7NPS9"/>
<sequence length="529" mass="55853">MMNCIKFLSWFLVHSVLFLTILTFIPGLPPHGDFLVEEIAPTTPREGPFALNNILDRAQRHYENVFVGPESVAYRNKPNEIFVSMHGGSIIKITGSSYSEVEEVVKIGPGCEGYWEEKVCGRPLGLRFGHDGKLLVADSYLGIFKVDVDAGTKEHLLDSKEPINGTRPMIVDDIDEDIEGNLYWSDASTIASLDAGALEILAGPTGRLIKTDVKTGKNIVLLDKLFFANGVQLSPKEDFVLVCETIRSRVIRYWLKGEKAGTHDVFIDGLPGHPDNIRAKPGGGYYLSLVAMKSSNSIDMIGTLLRLPWLRRLLARIGYGTTNILEMAAHYFQSQFLARVSYAVLDLATTAATFGKEGSMVVILDAEGYAKYSLQSPAGVVGSVSEATETNDMLVLGSPYNKFLAMIPLEKIKPSRSGAKPTRPIEMNLGGSLANAAGSDDKGGSPVAKDGGPAAKDGGPAAKDGGPAAKDGGPAAKVGGPAAKVGGPAAKDGGPAAKDGGPAAKDRGSAAKDGGPAAKDVGSAGKEEL</sequence>
<comment type="similarity">
    <text evidence="1">Belongs to the strictosidine synthase family.</text>
</comment>
<dbReference type="GO" id="GO:0016787">
    <property type="term" value="F:hydrolase activity"/>
    <property type="evidence" value="ECO:0007669"/>
    <property type="project" value="TreeGrafter"/>
</dbReference>
<dbReference type="Proteomes" id="UP000694843">
    <property type="component" value="Unplaced"/>
</dbReference>
<evidence type="ECO:0000256" key="5">
    <source>
        <dbReference type="SAM" id="Phobius"/>
    </source>
</evidence>
<evidence type="ECO:0000313" key="7">
    <source>
        <dbReference type="Proteomes" id="UP000694843"/>
    </source>
</evidence>
<feature type="compositionally biased region" description="Low complexity" evidence="4">
    <location>
        <begin position="447"/>
        <end position="503"/>
    </location>
</feature>
<reference evidence="8" key="1">
    <citation type="submission" date="2025-08" db="UniProtKB">
        <authorList>
            <consortium name="RefSeq"/>
        </authorList>
    </citation>
    <scope>IDENTIFICATION</scope>
    <source>
        <tissue evidence="8">Whole organism</tissue>
    </source>
</reference>